<dbReference type="PANTHER" id="PTHR43656">
    <property type="entry name" value="BINDING OXIDOREDUCTASE, PUTATIVE (AFU_ORTHOLOGUE AFUA_2G08260)-RELATED"/>
    <property type="match status" value="1"/>
</dbReference>
<dbReference type="SUPFAM" id="SSF51395">
    <property type="entry name" value="FMN-linked oxidoreductases"/>
    <property type="match status" value="1"/>
</dbReference>
<evidence type="ECO:0000256" key="2">
    <source>
        <dbReference type="ARBA" id="ARBA00023002"/>
    </source>
</evidence>
<dbReference type="Gene3D" id="3.20.20.70">
    <property type="entry name" value="Aldolase class I"/>
    <property type="match status" value="1"/>
</dbReference>
<evidence type="ECO:0000259" key="3">
    <source>
        <dbReference type="Pfam" id="PF00724"/>
    </source>
</evidence>
<dbReference type="EMBL" id="JACYXZ010000002">
    <property type="protein sequence ID" value="MBD8869358.1"/>
    <property type="molecule type" value="Genomic_DNA"/>
</dbReference>
<sequence length="407" mass="43863">MIADKLTLPCGAVLPNRLAKSALSEQLGDRAAGPSDRLLRLYERWGGSGCGLLATGNVMVDRSALGEPANVVVEDDRHGAALTEWARAAKAGGATAIVQVNHPGRQSPRSLSPRPVAPSAVPLTGMGGVFSTPRALTVAEIEALVRRYAATSRIVVEAGFDGVQLHAAHGYLISQFLSPRVNRRDDRYGGDPERRRSFLLELVAATREAIGRHRILSVKMNSADFQRGGFSEDESILVARDLADAGVDLLEISGGTYEKAAMMGLTQRDSTRAREAYFLEFAERLRAEVDIPLWVTGGFRSRTGMDQALSSGAVDVIGLGRPLAVDPEFPRRLLAGEVDRVAELTPKRVGVRKLDGMAETVWYTTQLWRMGDGKEPATQRHAALGVAHYLLAGQLPALARGRATRKG</sequence>
<evidence type="ECO:0000313" key="4">
    <source>
        <dbReference type="EMBL" id="MBD8869358.1"/>
    </source>
</evidence>
<dbReference type="RefSeq" id="WP_192142002.1">
    <property type="nucleotide sequence ID" value="NZ_JACYXZ010000002.1"/>
</dbReference>
<dbReference type="InterPro" id="IPR051799">
    <property type="entry name" value="NADH_flavin_oxidoreductase"/>
</dbReference>
<dbReference type="AlphaFoldDB" id="A0A927K449"/>
<evidence type="ECO:0000313" key="5">
    <source>
        <dbReference type="Proteomes" id="UP000616839"/>
    </source>
</evidence>
<dbReference type="Pfam" id="PF00724">
    <property type="entry name" value="Oxidored_FMN"/>
    <property type="match status" value="1"/>
</dbReference>
<dbReference type="PANTHER" id="PTHR43656:SF2">
    <property type="entry name" value="BINDING OXIDOREDUCTASE, PUTATIVE (AFU_ORTHOLOGUE AFUA_2G08260)-RELATED"/>
    <property type="match status" value="1"/>
</dbReference>
<keyword evidence="2" id="KW-0560">Oxidoreductase</keyword>
<evidence type="ECO:0000256" key="1">
    <source>
        <dbReference type="ARBA" id="ARBA00022630"/>
    </source>
</evidence>
<reference evidence="4" key="1">
    <citation type="submission" date="2020-09" db="EMBL/GenBank/DDBJ databases">
        <title>Nocardioides sp. strain MJB4 16S ribosomal RNA gene Genome sequencing and assembly.</title>
        <authorList>
            <person name="Kim I."/>
        </authorList>
    </citation>
    <scope>NUCLEOTIDE SEQUENCE</scope>
    <source>
        <strain evidence="4">MJB4</strain>
    </source>
</reference>
<dbReference type="InterPro" id="IPR013785">
    <property type="entry name" value="Aldolase_TIM"/>
</dbReference>
<feature type="domain" description="NADH:flavin oxidoreductase/NADH oxidase N-terminal" evidence="3">
    <location>
        <begin position="34"/>
        <end position="334"/>
    </location>
</feature>
<protein>
    <submittedName>
        <fullName evidence="4">NADH:flavin oxidoreductase/NADH oxidase family protein</fullName>
    </submittedName>
</protein>
<proteinExistence type="predicted"/>
<dbReference type="Proteomes" id="UP000616839">
    <property type="component" value="Unassembled WGS sequence"/>
</dbReference>
<name>A0A927K449_9ACTN</name>
<dbReference type="GO" id="GO:0016491">
    <property type="term" value="F:oxidoreductase activity"/>
    <property type="evidence" value="ECO:0007669"/>
    <property type="project" value="UniProtKB-KW"/>
</dbReference>
<organism evidence="4 5">
    <name type="scientific">Nocardioides donggukensis</name>
    <dbReference type="NCBI Taxonomy" id="2774019"/>
    <lineage>
        <taxon>Bacteria</taxon>
        <taxon>Bacillati</taxon>
        <taxon>Actinomycetota</taxon>
        <taxon>Actinomycetes</taxon>
        <taxon>Propionibacteriales</taxon>
        <taxon>Nocardioidaceae</taxon>
        <taxon>Nocardioides</taxon>
    </lineage>
</organism>
<dbReference type="InterPro" id="IPR001155">
    <property type="entry name" value="OxRdtase_FMN_N"/>
</dbReference>
<keyword evidence="1" id="KW-0285">Flavoprotein</keyword>
<keyword evidence="5" id="KW-1185">Reference proteome</keyword>
<accession>A0A927K449</accession>
<dbReference type="GO" id="GO:0010181">
    <property type="term" value="F:FMN binding"/>
    <property type="evidence" value="ECO:0007669"/>
    <property type="project" value="InterPro"/>
</dbReference>
<gene>
    <name evidence="4" type="ORF">IE331_06965</name>
</gene>
<comment type="caution">
    <text evidence="4">The sequence shown here is derived from an EMBL/GenBank/DDBJ whole genome shotgun (WGS) entry which is preliminary data.</text>
</comment>
<dbReference type="CDD" id="cd04733">
    <property type="entry name" value="OYE_like_2_FMN"/>
    <property type="match status" value="1"/>
</dbReference>